<dbReference type="FunFam" id="3.30.300.70:FF:000001">
    <property type="entry name" value="Ribosome maturation factor RimP"/>
    <property type="match status" value="1"/>
</dbReference>
<dbReference type="InterPro" id="IPR028998">
    <property type="entry name" value="RimP_C"/>
</dbReference>
<dbReference type="Pfam" id="PF02576">
    <property type="entry name" value="RimP_N"/>
    <property type="match status" value="1"/>
</dbReference>
<protein>
    <recommendedName>
        <fullName evidence="3">Ribosome maturation factor RimP</fullName>
    </recommendedName>
</protein>
<dbReference type="InterPro" id="IPR035956">
    <property type="entry name" value="RimP_N_sf"/>
</dbReference>
<dbReference type="EMBL" id="MFSR01000060">
    <property type="protein sequence ID" value="OGI38921.1"/>
    <property type="molecule type" value="Genomic_DNA"/>
</dbReference>
<evidence type="ECO:0000256" key="1">
    <source>
        <dbReference type="ARBA" id="ARBA00022490"/>
    </source>
</evidence>
<organism evidence="6 7">
    <name type="scientific">Candidatus Muproteobacteria bacterium RBG_16_64_10</name>
    <dbReference type="NCBI Taxonomy" id="1817757"/>
    <lineage>
        <taxon>Bacteria</taxon>
        <taxon>Pseudomonadati</taxon>
        <taxon>Pseudomonadota</taxon>
        <taxon>Candidatus Muproteobacteria</taxon>
    </lineage>
</organism>
<dbReference type="SUPFAM" id="SSF74942">
    <property type="entry name" value="YhbC-like, C-terminal domain"/>
    <property type="match status" value="1"/>
</dbReference>
<dbReference type="Proteomes" id="UP000179334">
    <property type="component" value="Unassembled WGS sequence"/>
</dbReference>
<dbReference type="PANTHER" id="PTHR33867">
    <property type="entry name" value="RIBOSOME MATURATION FACTOR RIMP"/>
    <property type="match status" value="1"/>
</dbReference>
<evidence type="ECO:0000259" key="5">
    <source>
        <dbReference type="Pfam" id="PF17384"/>
    </source>
</evidence>
<evidence type="ECO:0000259" key="4">
    <source>
        <dbReference type="Pfam" id="PF02576"/>
    </source>
</evidence>
<name>A0A1F6T163_9PROT</name>
<dbReference type="Pfam" id="PF17384">
    <property type="entry name" value="DUF150_C"/>
    <property type="match status" value="1"/>
</dbReference>
<feature type="domain" description="Ribosome maturation factor RimP C-terminal" evidence="5">
    <location>
        <begin position="86"/>
        <end position="155"/>
    </location>
</feature>
<accession>A0A1F6T163</accession>
<dbReference type="AlphaFoldDB" id="A0A1F6T163"/>
<proteinExistence type="inferred from homology"/>
<keyword evidence="2 3" id="KW-0690">Ribosome biogenesis</keyword>
<feature type="domain" description="Ribosome maturation factor RimP N-terminal" evidence="4">
    <location>
        <begin position="11"/>
        <end position="83"/>
    </location>
</feature>
<dbReference type="SUPFAM" id="SSF75420">
    <property type="entry name" value="YhbC-like, N-terminal domain"/>
    <property type="match status" value="1"/>
</dbReference>
<comment type="similarity">
    <text evidence="3">Belongs to the RimP family.</text>
</comment>
<comment type="function">
    <text evidence="3">Required for maturation of 30S ribosomal subunits.</text>
</comment>
<dbReference type="GO" id="GO:0006412">
    <property type="term" value="P:translation"/>
    <property type="evidence" value="ECO:0007669"/>
    <property type="project" value="TreeGrafter"/>
</dbReference>
<keyword evidence="1 3" id="KW-0963">Cytoplasm</keyword>
<dbReference type="GO" id="GO:0005829">
    <property type="term" value="C:cytosol"/>
    <property type="evidence" value="ECO:0007669"/>
    <property type="project" value="TreeGrafter"/>
</dbReference>
<dbReference type="Gene3D" id="2.30.30.180">
    <property type="entry name" value="Ribosome maturation factor RimP, C-terminal domain"/>
    <property type="match status" value="1"/>
</dbReference>
<dbReference type="CDD" id="cd01734">
    <property type="entry name" value="YlxS_C"/>
    <property type="match status" value="1"/>
</dbReference>
<gene>
    <name evidence="3" type="primary">rimP</name>
    <name evidence="6" type="ORF">A2V91_02450</name>
</gene>
<dbReference type="HAMAP" id="MF_01077">
    <property type="entry name" value="RimP"/>
    <property type="match status" value="1"/>
</dbReference>
<evidence type="ECO:0000256" key="3">
    <source>
        <dbReference type="HAMAP-Rule" id="MF_01077"/>
    </source>
</evidence>
<dbReference type="InterPro" id="IPR003728">
    <property type="entry name" value="Ribosome_maturation_RimP"/>
</dbReference>
<evidence type="ECO:0000256" key="2">
    <source>
        <dbReference type="ARBA" id="ARBA00022517"/>
    </source>
</evidence>
<dbReference type="InterPro" id="IPR028989">
    <property type="entry name" value="RimP_N"/>
</dbReference>
<reference evidence="6 7" key="1">
    <citation type="journal article" date="2016" name="Nat. Commun.">
        <title>Thousands of microbial genomes shed light on interconnected biogeochemical processes in an aquifer system.</title>
        <authorList>
            <person name="Anantharaman K."/>
            <person name="Brown C.T."/>
            <person name="Hug L.A."/>
            <person name="Sharon I."/>
            <person name="Castelle C.J."/>
            <person name="Probst A.J."/>
            <person name="Thomas B.C."/>
            <person name="Singh A."/>
            <person name="Wilkins M.J."/>
            <person name="Karaoz U."/>
            <person name="Brodie E.L."/>
            <person name="Williams K.H."/>
            <person name="Hubbard S.S."/>
            <person name="Banfield J.F."/>
        </authorList>
    </citation>
    <scope>NUCLEOTIDE SEQUENCE [LARGE SCALE GENOMIC DNA]</scope>
</reference>
<sequence length="161" mass="17803">MHGTQADWRRLLEPGVNALGFELVDVEVAGSGHHALLRVYIDSSEGVDVDDCARVSRQLSALLDVEDPLPGEYTLEVSSPGLDRPLVTREHFRRFAGETIKVKLARPLGGRRKITGRLLEVADDHVVVEAEAAGGAPERFTLAYADMERARLVPRLQGRRR</sequence>
<evidence type="ECO:0000313" key="7">
    <source>
        <dbReference type="Proteomes" id="UP000179334"/>
    </source>
</evidence>
<evidence type="ECO:0000313" key="6">
    <source>
        <dbReference type="EMBL" id="OGI38921.1"/>
    </source>
</evidence>
<dbReference type="Gene3D" id="3.30.300.70">
    <property type="entry name" value="RimP-like superfamily, N-terminal"/>
    <property type="match status" value="1"/>
</dbReference>
<dbReference type="InterPro" id="IPR036847">
    <property type="entry name" value="RimP_C_sf"/>
</dbReference>
<comment type="caution">
    <text evidence="6">The sequence shown here is derived from an EMBL/GenBank/DDBJ whole genome shotgun (WGS) entry which is preliminary data.</text>
</comment>
<dbReference type="PANTHER" id="PTHR33867:SF1">
    <property type="entry name" value="RIBOSOME MATURATION FACTOR RIMP"/>
    <property type="match status" value="1"/>
</dbReference>
<dbReference type="NCBIfam" id="NF000927">
    <property type="entry name" value="PRK00092.1-1"/>
    <property type="match status" value="1"/>
</dbReference>
<comment type="subcellular location">
    <subcellularLocation>
        <location evidence="3">Cytoplasm</location>
    </subcellularLocation>
</comment>
<dbReference type="GO" id="GO:0000028">
    <property type="term" value="P:ribosomal small subunit assembly"/>
    <property type="evidence" value="ECO:0007669"/>
    <property type="project" value="TreeGrafter"/>
</dbReference>